<dbReference type="Gene3D" id="3.40.50.620">
    <property type="entry name" value="HUPs"/>
    <property type="match status" value="1"/>
</dbReference>
<gene>
    <name evidence="3" type="ORF">GCM10022261_20250</name>
</gene>
<proteinExistence type="inferred from homology"/>
<feature type="domain" description="UspA" evidence="2">
    <location>
        <begin position="15"/>
        <end position="153"/>
    </location>
</feature>
<comment type="caution">
    <text evidence="3">The sequence shown here is derived from an EMBL/GenBank/DDBJ whole genome shotgun (WGS) entry which is preliminary data.</text>
</comment>
<reference evidence="4" key="1">
    <citation type="journal article" date="2019" name="Int. J. Syst. Evol. Microbiol.">
        <title>The Global Catalogue of Microorganisms (GCM) 10K type strain sequencing project: providing services to taxonomists for standard genome sequencing and annotation.</title>
        <authorList>
            <consortium name="The Broad Institute Genomics Platform"/>
            <consortium name="The Broad Institute Genome Sequencing Center for Infectious Disease"/>
            <person name="Wu L."/>
            <person name="Ma J."/>
        </authorList>
    </citation>
    <scope>NUCLEOTIDE SEQUENCE [LARGE SCALE GENOMIC DNA]</scope>
    <source>
        <strain evidence="4">JCM 17458</strain>
    </source>
</reference>
<dbReference type="Gene3D" id="3.40.50.12370">
    <property type="match status" value="1"/>
</dbReference>
<dbReference type="Pfam" id="PF00582">
    <property type="entry name" value="Usp"/>
    <property type="match status" value="2"/>
</dbReference>
<sequence>MTSAAEPISDVSGEIIVGVDGSPNSERAFDTALSLAQKQGKRLRLVCAFTFPFGYVDPYNTTALDGEETYKRIIEERITEVTDELGSRAEQAGVEAEVVIEEGDAAGVLSRLSESADYAVVGKRGRNSFTSRFTGSVSSSFASHSKCPVLVVPEGWDAESGLLADAAPESALTAPEPEGKDPSDDFTAALLGASHRVNRRAYENIEDDLNFDGEIVVAIDPGSSAGSVAPLAADWAQQLNRPLVLVTAVSLDADTTGWMIGSISRETGQAPRARTVAIERLQEVTAELEETHPDLSVNWKFFDGAPAEVLTEASRTATLVIVGSRGRGGFAGLLLGSVSRAVLNHAVSPVLVIPVKSR</sequence>
<dbReference type="InterPro" id="IPR006016">
    <property type="entry name" value="UspA"/>
</dbReference>
<comment type="similarity">
    <text evidence="1">Belongs to the universal stress protein A family.</text>
</comment>
<dbReference type="PANTHER" id="PTHR46268:SF6">
    <property type="entry name" value="UNIVERSAL STRESS PROTEIN UP12"/>
    <property type="match status" value="1"/>
</dbReference>
<dbReference type="InterPro" id="IPR006015">
    <property type="entry name" value="Universal_stress_UspA"/>
</dbReference>
<organism evidence="3 4">
    <name type="scientific">Brevibacterium daeguense</name>
    <dbReference type="NCBI Taxonomy" id="909936"/>
    <lineage>
        <taxon>Bacteria</taxon>
        <taxon>Bacillati</taxon>
        <taxon>Actinomycetota</taxon>
        <taxon>Actinomycetes</taxon>
        <taxon>Micrococcales</taxon>
        <taxon>Brevibacteriaceae</taxon>
        <taxon>Brevibacterium</taxon>
    </lineage>
</organism>
<dbReference type="RefSeq" id="WP_236866577.1">
    <property type="nucleotide sequence ID" value="NZ_BAABAZ010000006.1"/>
</dbReference>
<dbReference type="PANTHER" id="PTHR46268">
    <property type="entry name" value="STRESS RESPONSE PROTEIN NHAX"/>
    <property type="match status" value="1"/>
</dbReference>
<evidence type="ECO:0000313" key="3">
    <source>
        <dbReference type="EMBL" id="GAA4284494.1"/>
    </source>
</evidence>
<evidence type="ECO:0000259" key="2">
    <source>
        <dbReference type="Pfam" id="PF00582"/>
    </source>
</evidence>
<evidence type="ECO:0000313" key="4">
    <source>
        <dbReference type="Proteomes" id="UP001501586"/>
    </source>
</evidence>
<feature type="domain" description="UspA" evidence="2">
    <location>
        <begin position="215"/>
        <end position="354"/>
    </location>
</feature>
<dbReference type="PRINTS" id="PR01438">
    <property type="entry name" value="UNVRSLSTRESS"/>
</dbReference>
<dbReference type="InterPro" id="IPR014729">
    <property type="entry name" value="Rossmann-like_a/b/a_fold"/>
</dbReference>
<keyword evidence="4" id="KW-1185">Reference proteome</keyword>
<dbReference type="CDD" id="cd00293">
    <property type="entry name" value="USP-like"/>
    <property type="match status" value="1"/>
</dbReference>
<dbReference type="EMBL" id="BAABAZ010000006">
    <property type="protein sequence ID" value="GAA4284494.1"/>
    <property type="molecule type" value="Genomic_DNA"/>
</dbReference>
<accession>A0ABP8EKK0</accession>
<dbReference type="Proteomes" id="UP001501586">
    <property type="component" value="Unassembled WGS sequence"/>
</dbReference>
<name>A0ABP8EKK0_9MICO</name>
<dbReference type="SUPFAM" id="SSF52402">
    <property type="entry name" value="Adenine nucleotide alpha hydrolases-like"/>
    <property type="match status" value="2"/>
</dbReference>
<evidence type="ECO:0000256" key="1">
    <source>
        <dbReference type="ARBA" id="ARBA00008791"/>
    </source>
</evidence>
<protein>
    <submittedName>
        <fullName evidence="3">Universal stress protein</fullName>
    </submittedName>
</protein>